<evidence type="ECO:0000256" key="2">
    <source>
        <dbReference type="ARBA" id="ARBA00007860"/>
    </source>
</evidence>
<dbReference type="eggNOG" id="ENOG502QUV7">
    <property type="taxonomic scope" value="Eukaryota"/>
</dbReference>
<dbReference type="HOGENOM" id="CLU_743856_0_0_1"/>
<comment type="subcellular location">
    <subcellularLocation>
        <location evidence="9">Endomembrane system</location>
        <topology evidence="9">Single-pass membrane protein</topology>
    </subcellularLocation>
    <subcellularLocation>
        <location evidence="1">Nucleus envelope</location>
    </subcellularLocation>
</comment>
<evidence type="ECO:0000256" key="4">
    <source>
        <dbReference type="ARBA" id="ARBA00022692"/>
    </source>
</evidence>
<feature type="region of interest" description="Disordered" evidence="10">
    <location>
        <begin position="1"/>
        <end position="84"/>
    </location>
</feature>
<feature type="compositionally biased region" description="Basic residues" evidence="10">
    <location>
        <begin position="1"/>
        <end position="10"/>
    </location>
</feature>
<dbReference type="InterPro" id="IPR046753">
    <property type="entry name" value="TOIP1/2_C"/>
</dbReference>
<dbReference type="AlphaFoldDB" id="H2Z846"/>
<evidence type="ECO:0000256" key="9">
    <source>
        <dbReference type="ARBA" id="ARBA00037847"/>
    </source>
</evidence>
<evidence type="ECO:0000256" key="5">
    <source>
        <dbReference type="ARBA" id="ARBA00022989"/>
    </source>
</evidence>
<dbReference type="GO" id="GO:0016020">
    <property type="term" value="C:membrane"/>
    <property type="evidence" value="ECO:0007669"/>
    <property type="project" value="TreeGrafter"/>
</dbReference>
<evidence type="ECO:0000313" key="13">
    <source>
        <dbReference type="Proteomes" id="UP000007875"/>
    </source>
</evidence>
<dbReference type="InParanoid" id="H2Z846"/>
<keyword evidence="7" id="KW-0325">Glycoprotein</keyword>
<keyword evidence="4" id="KW-0812">Transmembrane</keyword>
<feature type="compositionally biased region" description="Polar residues" evidence="10">
    <location>
        <begin position="47"/>
        <end position="80"/>
    </location>
</feature>
<keyword evidence="13" id="KW-1185">Reference proteome</keyword>
<keyword evidence="3" id="KW-0597">Phosphoprotein</keyword>
<reference evidence="13" key="1">
    <citation type="submission" date="2003-08" db="EMBL/GenBank/DDBJ databases">
        <authorList>
            <person name="Birren B."/>
            <person name="Nusbaum C."/>
            <person name="Abebe A."/>
            <person name="Abouelleil A."/>
            <person name="Adekoya E."/>
            <person name="Ait-zahra M."/>
            <person name="Allen N."/>
            <person name="Allen T."/>
            <person name="An P."/>
            <person name="Anderson M."/>
            <person name="Anderson S."/>
            <person name="Arachchi H."/>
            <person name="Armbruster J."/>
            <person name="Bachantsang P."/>
            <person name="Baldwin J."/>
            <person name="Barry A."/>
            <person name="Bayul T."/>
            <person name="Blitshsteyn B."/>
            <person name="Bloom T."/>
            <person name="Blye J."/>
            <person name="Boguslavskiy L."/>
            <person name="Borowsky M."/>
            <person name="Boukhgalter B."/>
            <person name="Brunache A."/>
            <person name="Butler J."/>
            <person name="Calixte N."/>
            <person name="Calvo S."/>
            <person name="Camarata J."/>
            <person name="Campo K."/>
            <person name="Chang J."/>
            <person name="Cheshatsang Y."/>
            <person name="Citroen M."/>
            <person name="Collymore A."/>
            <person name="Considine T."/>
            <person name="Cook A."/>
            <person name="Cooke P."/>
            <person name="Corum B."/>
            <person name="Cuomo C."/>
            <person name="David R."/>
            <person name="Dawoe T."/>
            <person name="Degray S."/>
            <person name="Dodge S."/>
            <person name="Dooley K."/>
            <person name="Dorje P."/>
            <person name="Dorjee K."/>
            <person name="Dorris L."/>
            <person name="Duffey N."/>
            <person name="Dupes A."/>
            <person name="Elkins T."/>
            <person name="Engels R."/>
            <person name="Erickson J."/>
            <person name="Farina A."/>
            <person name="Faro S."/>
            <person name="Ferreira P."/>
            <person name="Fischer H."/>
            <person name="Fitzgerald M."/>
            <person name="Foley K."/>
            <person name="Gage D."/>
            <person name="Galagan J."/>
            <person name="Gearin G."/>
            <person name="Gnerre S."/>
            <person name="Gnirke A."/>
            <person name="Goyette A."/>
            <person name="Graham J."/>
            <person name="Grandbois E."/>
            <person name="Gyaltsen K."/>
            <person name="Hafez N."/>
            <person name="Hagopian D."/>
            <person name="Hagos B."/>
            <person name="Hall J."/>
            <person name="Hatcher B."/>
            <person name="Heller A."/>
            <person name="Higgins H."/>
            <person name="Honan T."/>
            <person name="Horn A."/>
            <person name="Houde N."/>
            <person name="Hughes L."/>
            <person name="Hulme W."/>
            <person name="Husby E."/>
            <person name="Iliev I."/>
            <person name="Jaffe D."/>
            <person name="Jones C."/>
            <person name="Kamal M."/>
            <person name="Kamat A."/>
            <person name="Kamvysselis M."/>
            <person name="Karlsson E."/>
            <person name="Kells C."/>
            <person name="Kieu A."/>
            <person name="Kisner P."/>
            <person name="Kodira C."/>
            <person name="Kulbokas E."/>
            <person name="Labutti K."/>
            <person name="Lama D."/>
            <person name="Landers T."/>
            <person name="Leger J."/>
            <person name="Levine S."/>
            <person name="Lewis D."/>
            <person name="Lewis T."/>
            <person name="Lindblad-toh K."/>
            <person name="Liu X."/>
            <person name="Lokyitsang T."/>
            <person name="Lokyitsang Y."/>
            <person name="Lucien O."/>
            <person name="Lui A."/>
            <person name="Ma L.J."/>
            <person name="Mabbitt R."/>
            <person name="Macdonald J."/>
            <person name="Maclean C."/>
            <person name="Major J."/>
            <person name="Manning J."/>
            <person name="Marabella R."/>
            <person name="Maru K."/>
            <person name="Matthews C."/>
            <person name="Mauceli E."/>
            <person name="Mccarthy M."/>
            <person name="Mcdonough S."/>
            <person name="Mcghee T."/>
            <person name="Meldrim J."/>
            <person name="Meneus L."/>
            <person name="Mesirov J."/>
            <person name="Mihalev A."/>
            <person name="Mihova T."/>
            <person name="Mikkelsen T."/>
            <person name="Mlenga V."/>
            <person name="Moru K."/>
            <person name="Mozes J."/>
            <person name="Mulrain L."/>
            <person name="Munson G."/>
            <person name="Naylor J."/>
            <person name="Newes C."/>
            <person name="Nguyen C."/>
            <person name="Nguyen N."/>
            <person name="Nguyen T."/>
            <person name="Nicol R."/>
            <person name="Nielsen C."/>
            <person name="Nizzari M."/>
            <person name="Norbu C."/>
            <person name="Norbu N."/>
            <person name="O'donnell P."/>
            <person name="Okoawo O."/>
            <person name="O'leary S."/>
            <person name="Omotosho B."/>
            <person name="O'neill K."/>
            <person name="Osman S."/>
            <person name="Parker S."/>
            <person name="Perrin D."/>
            <person name="Phunkhang P."/>
            <person name="Piqani B."/>
            <person name="Purcell S."/>
            <person name="Rachupka T."/>
            <person name="Ramasamy U."/>
            <person name="Rameau R."/>
            <person name="Ray V."/>
            <person name="Raymond C."/>
            <person name="Retta R."/>
            <person name="Richardson S."/>
            <person name="Rise C."/>
            <person name="Rodriguez J."/>
            <person name="Rogers J."/>
            <person name="Rogov P."/>
            <person name="Rutman M."/>
            <person name="Schupbach R."/>
            <person name="Seaman C."/>
            <person name="Settipalli S."/>
            <person name="Sharpe T."/>
            <person name="Sheridan J."/>
            <person name="Sherpa N."/>
            <person name="Shi J."/>
            <person name="Smirnov S."/>
            <person name="Smith C."/>
            <person name="Sougnez C."/>
            <person name="Spencer B."/>
            <person name="Stalker J."/>
            <person name="Stange-thomann N."/>
            <person name="Stavropoulos S."/>
            <person name="Stetson K."/>
            <person name="Stone C."/>
            <person name="Stone S."/>
            <person name="Stubbs M."/>
            <person name="Talamas J."/>
            <person name="Tchuinga P."/>
            <person name="Tenzing P."/>
            <person name="Tesfaye S."/>
            <person name="Theodore J."/>
            <person name="Thoulutsang Y."/>
            <person name="Topham K."/>
            <person name="Towey S."/>
            <person name="Tsamla T."/>
            <person name="Tsomo N."/>
            <person name="Vallee D."/>
            <person name="Vassiliev H."/>
            <person name="Venkataraman V."/>
            <person name="Vinson J."/>
            <person name="Vo A."/>
            <person name="Wade C."/>
            <person name="Wang S."/>
            <person name="Wangchuk T."/>
            <person name="Wangdi T."/>
            <person name="Whittaker C."/>
            <person name="Wilkinson J."/>
            <person name="Wu Y."/>
            <person name="Wyman D."/>
            <person name="Yadav S."/>
            <person name="Yang S."/>
            <person name="Yang X."/>
            <person name="Yeager S."/>
            <person name="Yee E."/>
            <person name="Young G."/>
            <person name="Zainoun J."/>
            <person name="Zembeck L."/>
            <person name="Zimmer A."/>
            <person name="Zody M."/>
            <person name="Lander E."/>
        </authorList>
    </citation>
    <scope>NUCLEOTIDE SEQUENCE [LARGE SCALE GENOMIC DNA]</scope>
</reference>
<evidence type="ECO:0000256" key="10">
    <source>
        <dbReference type="SAM" id="MobiDB-lite"/>
    </source>
</evidence>
<dbReference type="Proteomes" id="UP000007875">
    <property type="component" value="Unassembled WGS sequence"/>
</dbReference>
<organism evidence="12 13">
    <name type="scientific">Ciona savignyi</name>
    <name type="common">Pacific transparent sea squirt</name>
    <dbReference type="NCBI Taxonomy" id="51511"/>
    <lineage>
        <taxon>Eukaryota</taxon>
        <taxon>Metazoa</taxon>
        <taxon>Chordata</taxon>
        <taxon>Tunicata</taxon>
        <taxon>Ascidiacea</taxon>
        <taxon>Phlebobranchia</taxon>
        <taxon>Cionidae</taxon>
        <taxon>Ciona</taxon>
    </lineage>
</organism>
<dbReference type="InterPro" id="IPR038599">
    <property type="entry name" value="LAP1C-like_C_sf"/>
</dbReference>
<proteinExistence type="inferred from homology"/>
<feature type="compositionally biased region" description="Basic and acidic residues" evidence="10">
    <location>
        <begin position="36"/>
        <end position="46"/>
    </location>
</feature>
<dbReference type="GO" id="GO:0005635">
    <property type="term" value="C:nuclear envelope"/>
    <property type="evidence" value="ECO:0007669"/>
    <property type="project" value="UniProtKB-SubCell"/>
</dbReference>
<dbReference type="InterPro" id="IPR008662">
    <property type="entry name" value="TOIP1/2"/>
</dbReference>
<evidence type="ECO:0000256" key="6">
    <source>
        <dbReference type="ARBA" id="ARBA00023136"/>
    </source>
</evidence>
<name>H2Z846_CIOSA</name>
<evidence type="ECO:0000256" key="3">
    <source>
        <dbReference type="ARBA" id="ARBA00022553"/>
    </source>
</evidence>
<reference evidence="12" key="3">
    <citation type="submission" date="2025-09" db="UniProtKB">
        <authorList>
            <consortium name="Ensembl"/>
        </authorList>
    </citation>
    <scope>IDENTIFICATION</scope>
</reference>
<protein>
    <recommendedName>
        <fullName evidence="11">Torsin-1A-interacting protein 1/2 AAA+ activator domain-containing protein</fullName>
    </recommendedName>
</protein>
<keyword evidence="8" id="KW-0539">Nucleus</keyword>
<dbReference type="PANTHER" id="PTHR18843:SF7">
    <property type="entry name" value="LAMINA-ASSOCIATED POLYPEPTIDE 1B ISOFORM 1-RELATED"/>
    <property type="match status" value="1"/>
</dbReference>
<dbReference type="Gene3D" id="3.40.50.12190">
    <property type="match status" value="1"/>
</dbReference>
<dbReference type="PANTHER" id="PTHR18843">
    <property type="entry name" value="TORSIN-1A-INTERACTING PROTEIN"/>
    <property type="match status" value="1"/>
</dbReference>
<dbReference type="STRING" id="51511.ENSCSAVP00000013758"/>
<keyword evidence="5" id="KW-1133">Transmembrane helix</keyword>
<dbReference type="Pfam" id="PF05609">
    <property type="entry name" value="LAP1_C"/>
    <property type="match status" value="1"/>
</dbReference>
<evidence type="ECO:0000256" key="7">
    <source>
        <dbReference type="ARBA" id="ARBA00023180"/>
    </source>
</evidence>
<dbReference type="Ensembl" id="ENSCSAVT00000013916.1">
    <property type="protein sequence ID" value="ENSCSAVP00000013758.1"/>
    <property type="gene ID" value="ENSCSAVG00000008071.1"/>
</dbReference>
<feature type="domain" description="Torsin-1A-interacting protein 1/2 AAA+ activator" evidence="11">
    <location>
        <begin position="154"/>
        <end position="366"/>
    </location>
</feature>
<comment type="similarity">
    <text evidence="2">Belongs to the TOR1AIP family.</text>
</comment>
<keyword evidence="6" id="KW-0472">Membrane</keyword>
<evidence type="ECO:0000256" key="1">
    <source>
        <dbReference type="ARBA" id="ARBA00004259"/>
    </source>
</evidence>
<dbReference type="GeneTree" id="ENSGT00390000012166"/>
<reference evidence="12" key="2">
    <citation type="submission" date="2025-08" db="UniProtKB">
        <authorList>
            <consortium name="Ensembl"/>
        </authorList>
    </citation>
    <scope>IDENTIFICATION</scope>
</reference>
<dbReference type="OMA" id="HINANNA"/>
<dbReference type="GO" id="GO:0001671">
    <property type="term" value="F:ATPase activator activity"/>
    <property type="evidence" value="ECO:0007669"/>
    <property type="project" value="InterPro"/>
</dbReference>
<evidence type="ECO:0000313" key="12">
    <source>
        <dbReference type="Ensembl" id="ENSCSAVP00000013758.1"/>
    </source>
</evidence>
<dbReference type="GO" id="GO:0061024">
    <property type="term" value="P:membrane organization"/>
    <property type="evidence" value="ECO:0007669"/>
    <property type="project" value="TreeGrafter"/>
</dbReference>
<feature type="compositionally biased region" description="Basic and acidic residues" evidence="10">
    <location>
        <begin position="16"/>
        <end position="25"/>
    </location>
</feature>
<evidence type="ECO:0000256" key="8">
    <source>
        <dbReference type="ARBA" id="ARBA00023242"/>
    </source>
</evidence>
<sequence>MGGYKKKRQGHIPADSSKDTEDIKEPPSFCSTTTSDKSDDETRNDNESSQVETDDTISQSNAGDKTENGTISDSSSSNFEASMAEHDSYETIKKDLDVNTPAFTSDKRRSKIKSDSVISKALHCDQCLPVFIVLLSLFCGYLLCADKEIPVMKSKLQIYQEKIEKLKQGFPSQNPRLWKIVKVALEKHHINANNAQPAVIMLASNKDTNPTVECLATALADVYSYNCSQPKFVIEKSDYNNLDAASAKLALDNKISKKFNDGSCASVVSHLELIPAAATTLFYQFCENDSAPFKNVAVLLTVQVEHGEWSKAYPNLDNLPVKFWDRVIDDYLTHHLSTRDPKVMTLDMIGGLLSRITPSVVWVVKEQDLSLC</sequence>
<evidence type="ECO:0000259" key="11">
    <source>
        <dbReference type="Pfam" id="PF05609"/>
    </source>
</evidence>
<accession>H2Z846</accession>